<accession>Q117N1</accession>
<dbReference type="STRING" id="203124.Tery_0892"/>
<organism evidence="5">
    <name type="scientific">Trichodesmium erythraeum (strain IMS101)</name>
    <dbReference type="NCBI Taxonomy" id="203124"/>
    <lineage>
        <taxon>Bacteria</taxon>
        <taxon>Bacillati</taxon>
        <taxon>Cyanobacteriota</taxon>
        <taxon>Cyanophyceae</taxon>
        <taxon>Oscillatoriophycideae</taxon>
        <taxon>Oscillatoriales</taxon>
        <taxon>Microcoleaceae</taxon>
        <taxon>Trichodesmium</taxon>
    </lineage>
</organism>
<comment type="subcellular location">
    <subcellularLocation>
        <location evidence="1">Cell membrane</location>
        <topology evidence="1">Single-pass type II membrane protein</topology>
    </subcellularLocation>
</comment>
<sequence length="115" mass="13285">MIQTIDNKELLLWLLRLRQRFCVTGFSMFPILKPGDEVLVDTKAYHHCAPEIGDMVVAEHPHRQELKIIKWVAFVDEKGDCFLVGENKEESTDSRSFGLVNRKRIIGKVKSKFPT</sequence>
<gene>
    <name evidence="5" type="ordered locus">Tery_0892</name>
</gene>
<dbReference type="RefSeq" id="WP_011610684.1">
    <property type="nucleotide sequence ID" value="NC_008312.1"/>
</dbReference>
<dbReference type="EMBL" id="CP000393">
    <property type="protein sequence ID" value="ABG50293.1"/>
    <property type="molecule type" value="Genomic_DNA"/>
</dbReference>
<protein>
    <recommendedName>
        <fullName evidence="4">Peptidase S26 domain-containing protein</fullName>
    </recommendedName>
</protein>
<feature type="active site" evidence="3">
    <location>
        <position position="70"/>
    </location>
</feature>
<dbReference type="InterPro" id="IPR014124">
    <property type="entry name" value="Pept_S26A_Sod_Ni_maturase"/>
</dbReference>
<feature type="active site" evidence="3">
    <location>
        <position position="27"/>
    </location>
</feature>
<dbReference type="GO" id="GO:0005886">
    <property type="term" value="C:plasma membrane"/>
    <property type="evidence" value="ECO:0007669"/>
    <property type="project" value="UniProtKB-SubCell"/>
</dbReference>
<evidence type="ECO:0000256" key="3">
    <source>
        <dbReference type="PIRSR" id="PIRSR600223-1"/>
    </source>
</evidence>
<name>Q117N1_TRIEI</name>
<dbReference type="InterPro" id="IPR000223">
    <property type="entry name" value="Pept_S26A_signal_pept_1"/>
</dbReference>
<dbReference type="Pfam" id="PF10502">
    <property type="entry name" value="Peptidase_S26"/>
    <property type="match status" value="2"/>
</dbReference>
<proteinExistence type="inferred from homology"/>
<evidence type="ECO:0000313" key="5">
    <source>
        <dbReference type="EMBL" id="ABG50293.1"/>
    </source>
</evidence>
<dbReference type="AlphaFoldDB" id="Q117N1"/>
<dbReference type="GO" id="GO:0004252">
    <property type="term" value="F:serine-type endopeptidase activity"/>
    <property type="evidence" value="ECO:0007669"/>
    <property type="project" value="InterPro"/>
</dbReference>
<evidence type="ECO:0000256" key="2">
    <source>
        <dbReference type="ARBA" id="ARBA00009370"/>
    </source>
</evidence>
<dbReference type="eggNOG" id="COG0681">
    <property type="taxonomic scope" value="Bacteria"/>
</dbReference>
<feature type="domain" description="Peptidase S26" evidence="4">
    <location>
        <begin position="17"/>
        <end position="72"/>
    </location>
</feature>
<evidence type="ECO:0000256" key="1">
    <source>
        <dbReference type="ARBA" id="ARBA00004401"/>
    </source>
</evidence>
<evidence type="ECO:0000259" key="4">
    <source>
        <dbReference type="Pfam" id="PF10502"/>
    </source>
</evidence>
<dbReference type="PANTHER" id="PTHR43390:SF1">
    <property type="entry name" value="CHLOROPLAST PROCESSING PEPTIDASE"/>
    <property type="match status" value="1"/>
</dbReference>
<dbReference type="HOGENOM" id="CLU_028723_11_1_3"/>
<dbReference type="GO" id="GO:0006465">
    <property type="term" value="P:signal peptide processing"/>
    <property type="evidence" value="ECO:0007669"/>
    <property type="project" value="InterPro"/>
</dbReference>
<comment type="similarity">
    <text evidence="2">Belongs to the peptidase S26 family.</text>
</comment>
<dbReference type="PANTHER" id="PTHR43390">
    <property type="entry name" value="SIGNAL PEPTIDASE I"/>
    <property type="match status" value="1"/>
</dbReference>
<dbReference type="CDD" id="cd06530">
    <property type="entry name" value="S26_SPase_I"/>
    <property type="match status" value="1"/>
</dbReference>
<dbReference type="InterPro" id="IPR019533">
    <property type="entry name" value="Peptidase_S26"/>
</dbReference>
<dbReference type="NCBIfam" id="TIGR02754">
    <property type="entry name" value="sod_Ni_protease"/>
    <property type="match status" value="1"/>
</dbReference>
<dbReference type="SUPFAM" id="SSF51306">
    <property type="entry name" value="LexA/Signal peptidase"/>
    <property type="match status" value="1"/>
</dbReference>
<feature type="domain" description="Peptidase S26" evidence="4">
    <location>
        <begin position="78"/>
        <end position="111"/>
    </location>
</feature>
<reference evidence="5" key="1">
    <citation type="submission" date="2006-06" db="EMBL/GenBank/DDBJ databases">
        <title>Complete sequence of Trichodesmium erythraeum IMS101.</title>
        <authorList>
            <consortium name="US DOE Joint Genome Institute"/>
            <person name="Copeland A."/>
            <person name="Lucas S."/>
            <person name="Lapidus A."/>
            <person name="Barry K."/>
            <person name="Detter J.C."/>
            <person name="Glavina del Rio T."/>
            <person name="Hammon N."/>
            <person name="Israni S."/>
            <person name="Dalin E."/>
            <person name="Tice H."/>
            <person name="Pitluck S."/>
            <person name="Kiss H."/>
            <person name="Munk A.C."/>
            <person name="Brettin T."/>
            <person name="Bruce D."/>
            <person name="Han C."/>
            <person name="Tapia R."/>
            <person name="Gilna P."/>
            <person name="Schmutz J."/>
            <person name="Larimer F."/>
            <person name="Land M."/>
            <person name="Hauser L."/>
            <person name="Kyrpides N."/>
            <person name="Kim E."/>
            <person name="Richardson P."/>
        </authorList>
    </citation>
    <scope>NUCLEOTIDE SEQUENCE [LARGE SCALE GENOMIC DNA]</scope>
    <source>
        <strain evidence="5">IMS101</strain>
    </source>
</reference>
<dbReference type="InterPro" id="IPR036286">
    <property type="entry name" value="LexA/Signal_pep-like_sf"/>
</dbReference>
<dbReference type="Gene3D" id="2.10.109.10">
    <property type="entry name" value="Umud Fragment, subunit A"/>
    <property type="match status" value="1"/>
</dbReference>
<dbReference type="KEGG" id="ter:Tery_0892"/>